<name>A0ABV7V4B1_9SPHN</name>
<reference evidence="2" key="1">
    <citation type="journal article" date="2019" name="Int. J. Syst. Evol. Microbiol.">
        <title>The Global Catalogue of Microorganisms (GCM) 10K type strain sequencing project: providing services to taxonomists for standard genome sequencing and annotation.</title>
        <authorList>
            <consortium name="The Broad Institute Genomics Platform"/>
            <consortium name="The Broad Institute Genome Sequencing Center for Infectious Disease"/>
            <person name="Wu L."/>
            <person name="Ma J."/>
        </authorList>
    </citation>
    <scope>NUCLEOTIDE SEQUENCE [LARGE SCALE GENOMIC DNA]</scope>
    <source>
        <strain evidence="2">KCTC 42224</strain>
    </source>
</reference>
<dbReference type="Proteomes" id="UP001595683">
    <property type="component" value="Unassembled WGS sequence"/>
</dbReference>
<dbReference type="RefSeq" id="WP_379541082.1">
    <property type="nucleotide sequence ID" value="NZ_JBHRYE010000013.1"/>
</dbReference>
<evidence type="ECO:0000313" key="2">
    <source>
        <dbReference type="Proteomes" id="UP001595683"/>
    </source>
</evidence>
<organism evidence="1 2">
    <name type="scientific">Novosphingobium pokkalii</name>
    <dbReference type="NCBI Taxonomy" id="1770194"/>
    <lineage>
        <taxon>Bacteria</taxon>
        <taxon>Pseudomonadati</taxon>
        <taxon>Pseudomonadota</taxon>
        <taxon>Alphaproteobacteria</taxon>
        <taxon>Sphingomonadales</taxon>
        <taxon>Sphingomonadaceae</taxon>
        <taxon>Novosphingobium</taxon>
    </lineage>
</organism>
<sequence>MLEPALLVAHPDHAALAVRQVSARIITLDDHWLCLRWRVEGTSALVVPPFSGRARTDGLWQSTCFELFLAEDDPAAGGAYAEFNFAPSERWAAYDFDGYRAGMAPRPIPREPVLTPRRGQDVLIFDAALPVAGLPPRPWRLGLSAVLEEADGVKSYWALAHPRGKPDFHHAACFAARVEAPQQP</sequence>
<proteinExistence type="predicted"/>
<accession>A0ABV7V4B1</accession>
<dbReference type="Gene3D" id="2.60.40.1190">
    <property type="match status" value="1"/>
</dbReference>
<dbReference type="EMBL" id="JBHRYE010000013">
    <property type="protein sequence ID" value="MFC3671742.1"/>
    <property type="molecule type" value="Genomic_DNA"/>
</dbReference>
<evidence type="ECO:0000313" key="1">
    <source>
        <dbReference type="EMBL" id="MFC3671742.1"/>
    </source>
</evidence>
<dbReference type="CDD" id="cd09627">
    <property type="entry name" value="DOMON_murB_like"/>
    <property type="match status" value="1"/>
</dbReference>
<gene>
    <name evidence="1" type="ORF">ACFOOT_09920</name>
</gene>
<keyword evidence="2" id="KW-1185">Reference proteome</keyword>
<protein>
    <submittedName>
        <fullName evidence="1">DOMON-like domain-containing protein</fullName>
    </submittedName>
</protein>
<comment type="caution">
    <text evidence="1">The sequence shown here is derived from an EMBL/GenBank/DDBJ whole genome shotgun (WGS) entry which is preliminary data.</text>
</comment>